<evidence type="ECO:0000313" key="2">
    <source>
        <dbReference type="EMBL" id="MBO1532022.1"/>
    </source>
</evidence>
<dbReference type="Proteomes" id="UP000664554">
    <property type="component" value="Unassembled WGS sequence"/>
</dbReference>
<dbReference type="InterPro" id="IPR018389">
    <property type="entry name" value="DctP_fam"/>
</dbReference>
<protein>
    <submittedName>
        <fullName evidence="2">TRAP transporter substrate-binding protein</fullName>
    </submittedName>
</protein>
<dbReference type="NCBIfam" id="NF037995">
    <property type="entry name" value="TRAP_S1"/>
    <property type="match status" value="1"/>
</dbReference>
<dbReference type="InterPro" id="IPR038404">
    <property type="entry name" value="TRAP_DctP_sf"/>
</dbReference>
<keyword evidence="1" id="KW-0732">Signal</keyword>
<dbReference type="EMBL" id="JAGBKM010000034">
    <property type="protein sequence ID" value="MBO1532022.1"/>
    <property type="molecule type" value="Genomic_DNA"/>
</dbReference>
<dbReference type="PANTHER" id="PTHR33376:SF15">
    <property type="entry name" value="BLL6794 PROTEIN"/>
    <property type="match status" value="1"/>
</dbReference>
<evidence type="ECO:0000313" key="3">
    <source>
        <dbReference type="Proteomes" id="UP000664554"/>
    </source>
</evidence>
<proteinExistence type="predicted"/>
<name>A0ABS3NRH6_9GAMM</name>
<keyword evidence="3" id="KW-1185">Reference proteome</keyword>
<dbReference type="PANTHER" id="PTHR33376">
    <property type="match status" value="1"/>
</dbReference>
<comment type="caution">
    <text evidence="2">The sequence shown here is derived from an EMBL/GenBank/DDBJ whole genome shotgun (WGS) entry which is preliminary data.</text>
</comment>
<reference evidence="2 3" key="1">
    <citation type="submission" date="2021-03" db="EMBL/GenBank/DDBJ databases">
        <authorList>
            <person name="Shang D.-D."/>
            <person name="Du Z.-J."/>
            <person name="Chen G.-J."/>
        </authorList>
    </citation>
    <scope>NUCLEOTIDE SEQUENCE [LARGE SCALE GENOMIC DNA]</scope>
    <source>
        <strain evidence="2 3">F1192</strain>
    </source>
</reference>
<accession>A0ABS3NRH6</accession>
<dbReference type="CDD" id="cd13665">
    <property type="entry name" value="PBP2_TRAP_Dctp3_4"/>
    <property type="match status" value="1"/>
</dbReference>
<organism evidence="2 3">
    <name type="scientific">Psychrobacter coccoides</name>
    <dbReference type="NCBI Taxonomy" id="2818440"/>
    <lineage>
        <taxon>Bacteria</taxon>
        <taxon>Pseudomonadati</taxon>
        <taxon>Pseudomonadota</taxon>
        <taxon>Gammaproteobacteria</taxon>
        <taxon>Moraxellales</taxon>
        <taxon>Moraxellaceae</taxon>
        <taxon>Psychrobacter</taxon>
    </lineage>
</organism>
<gene>
    <name evidence="2" type="ORF">J3492_12515</name>
</gene>
<dbReference type="Gene3D" id="3.40.190.170">
    <property type="entry name" value="Bacterial extracellular solute-binding protein, family 7"/>
    <property type="match status" value="1"/>
</dbReference>
<evidence type="ECO:0000256" key="1">
    <source>
        <dbReference type="ARBA" id="ARBA00022729"/>
    </source>
</evidence>
<dbReference type="Pfam" id="PF03480">
    <property type="entry name" value="DctP"/>
    <property type="match status" value="1"/>
</dbReference>
<sequence>MACDSGSDSQVTDTNSDETIVLRMSHFMPAPSVMNTQAFEPWAKKIEEESNGRIKIENYPGAMLSEPDATYDAAAKGTVDIGIQLQGYTSGRFPLSQIAELPGMSNSALQMSCLMQTLYDNGTIAGEYDDTHVLALWGLGPGVLHSNEPIAVPSDMKGLRIRRPSAVAGDIIESMGAAPVGLPATDIYTSLQRGVIDGLSLPWDGVPIFRVNELVDNHTNIPLYSSSFVMTMNKAKYDSLPDDLKKVIDDNSGMVFSQMVGNLTGEGDITALQAAKDAGNNIIDIPDPLNDPNWSEPLKQGSQKYLDSLNISAADADAIYKEVQEVSQACKI</sequence>